<evidence type="ECO:0000313" key="4">
    <source>
        <dbReference type="Proteomes" id="UP000887565"/>
    </source>
</evidence>
<dbReference type="Gene3D" id="2.30.30.40">
    <property type="entry name" value="SH3 Domains"/>
    <property type="match status" value="1"/>
</dbReference>
<accession>A0A915IKG8</accession>
<dbReference type="WBParaSite" id="nRc.2.0.1.t14364-RA">
    <property type="protein sequence ID" value="nRc.2.0.1.t14364-RA"/>
    <property type="gene ID" value="nRc.2.0.1.g14364"/>
</dbReference>
<dbReference type="InterPro" id="IPR036028">
    <property type="entry name" value="SH3-like_dom_sf"/>
</dbReference>
<keyword evidence="4" id="KW-1185">Reference proteome</keyword>
<proteinExistence type="predicted"/>
<evidence type="ECO:0000256" key="2">
    <source>
        <dbReference type="PROSITE-ProRule" id="PRU00192"/>
    </source>
</evidence>
<dbReference type="Proteomes" id="UP000887565">
    <property type="component" value="Unplaced"/>
</dbReference>
<name>A0A915IKG8_ROMCU</name>
<sequence length="62" mass="7042">ATTNFRYSDSEGTIAIKQTERLLLLEKDTGDGWTKVRRQPANDSASVDEGFVPTSYLQLTWY</sequence>
<protein>
    <submittedName>
        <fullName evidence="5">SH3 domain-containing protein</fullName>
    </submittedName>
</protein>
<keyword evidence="1 2" id="KW-0728">SH3 domain</keyword>
<dbReference type="InterPro" id="IPR001452">
    <property type="entry name" value="SH3_domain"/>
</dbReference>
<dbReference type="SUPFAM" id="SSF50044">
    <property type="entry name" value="SH3-domain"/>
    <property type="match status" value="1"/>
</dbReference>
<organism evidence="4 5">
    <name type="scientific">Romanomermis culicivorax</name>
    <name type="common">Nematode worm</name>
    <dbReference type="NCBI Taxonomy" id="13658"/>
    <lineage>
        <taxon>Eukaryota</taxon>
        <taxon>Metazoa</taxon>
        <taxon>Ecdysozoa</taxon>
        <taxon>Nematoda</taxon>
        <taxon>Enoplea</taxon>
        <taxon>Dorylaimia</taxon>
        <taxon>Mermithida</taxon>
        <taxon>Mermithoidea</taxon>
        <taxon>Mermithidae</taxon>
        <taxon>Romanomermis</taxon>
    </lineage>
</organism>
<reference evidence="5" key="1">
    <citation type="submission" date="2022-11" db="UniProtKB">
        <authorList>
            <consortium name="WormBaseParasite"/>
        </authorList>
    </citation>
    <scope>IDENTIFICATION</scope>
</reference>
<dbReference type="PROSITE" id="PS50002">
    <property type="entry name" value="SH3"/>
    <property type="match status" value="1"/>
</dbReference>
<dbReference type="AlphaFoldDB" id="A0A915IKG8"/>
<evidence type="ECO:0000313" key="5">
    <source>
        <dbReference type="WBParaSite" id="nRc.2.0.1.t14364-RA"/>
    </source>
</evidence>
<dbReference type="OMA" id="YLQLTWY"/>
<evidence type="ECO:0000256" key="1">
    <source>
        <dbReference type="ARBA" id="ARBA00022443"/>
    </source>
</evidence>
<evidence type="ECO:0000259" key="3">
    <source>
        <dbReference type="PROSITE" id="PS50002"/>
    </source>
</evidence>
<feature type="domain" description="SH3" evidence="3">
    <location>
        <begin position="1"/>
        <end position="62"/>
    </location>
</feature>